<organism evidence="7 8">
    <name type="scientific">Aliidiomarina sanyensis</name>
    <dbReference type="NCBI Taxonomy" id="1249555"/>
    <lineage>
        <taxon>Bacteria</taxon>
        <taxon>Pseudomonadati</taxon>
        <taxon>Pseudomonadota</taxon>
        <taxon>Gammaproteobacteria</taxon>
        <taxon>Alteromonadales</taxon>
        <taxon>Idiomarinaceae</taxon>
        <taxon>Aliidiomarina</taxon>
    </lineage>
</organism>
<reference evidence="7 8" key="1">
    <citation type="journal article" date="2011" name="Front. Microbiol.">
        <title>Genomic signatures of strain selection and enhancement in Bacillus atrophaeus var. globigii, a historical biowarfare simulant.</title>
        <authorList>
            <person name="Gibbons H.S."/>
            <person name="Broomall S.M."/>
            <person name="McNew L.A."/>
            <person name="Daligault H."/>
            <person name="Chapman C."/>
            <person name="Bruce D."/>
            <person name="Karavis M."/>
            <person name="Krepps M."/>
            <person name="McGregor P.A."/>
            <person name="Hong C."/>
            <person name="Park K.H."/>
            <person name="Akmal A."/>
            <person name="Feldman A."/>
            <person name="Lin J.S."/>
            <person name="Chang W.E."/>
            <person name="Higgs B.W."/>
            <person name="Demirev P."/>
            <person name="Lindquist J."/>
            <person name="Liem A."/>
            <person name="Fochler E."/>
            <person name="Read T.D."/>
            <person name="Tapia R."/>
            <person name="Johnson S."/>
            <person name="Bishop-Lilly K.A."/>
            <person name="Detter C."/>
            <person name="Han C."/>
            <person name="Sozhamannan S."/>
            <person name="Rosenzweig C.N."/>
            <person name="Skowronski E.W."/>
        </authorList>
    </citation>
    <scope>NUCLEOTIDE SEQUENCE [LARGE SCALE GENOMIC DNA]</scope>
    <source>
        <strain evidence="7 8">GYP-17</strain>
    </source>
</reference>
<dbReference type="InterPro" id="IPR006097">
    <property type="entry name" value="Glu/Leu/Phe/Val/Trp_DH_dimer"/>
</dbReference>
<dbReference type="PANTHER" id="PTHR42722">
    <property type="entry name" value="LEUCINE DEHYDROGENASE"/>
    <property type="match status" value="1"/>
</dbReference>
<feature type="binding site" evidence="5">
    <location>
        <begin position="177"/>
        <end position="182"/>
    </location>
    <ligand>
        <name>NAD(+)</name>
        <dbReference type="ChEBI" id="CHEBI:57540"/>
    </ligand>
</feature>
<dbReference type="InterPro" id="IPR006096">
    <property type="entry name" value="Glu/Leu/Phe/Val/Trp_DH_C"/>
</dbReference>
<evidence type="ECO:0000313" key="7">
    <source>
        <dbReference type="EMBL" id="RUO36521.1"/>
    </source>
</evidence>
<dbReference type="GO" id="GO:0000166">
    <property type="term" value="F:nucleotide binding"/>
    <property type="evidence" value="ECO:0007669"/>
    <property type="project" value="UniProtKB-KW"/>
</dbReference>
<keyword evidence="3 5" id="KW-0520">NAD</keyword>
<evidence type="ECO:0000256" key="5">
    <source>
        <dbReference type="PIRSR" id="PIRSR000188-2"/>
    </source>
</evidence>
<dbReference type="OrthoDB" id="9803297at2"/>
<keyword evidence="8" id="KW-1185">Reference proteome</keyword>
<evidence type="ECO:0000256" key="4">
    <source>
        <dbReference type="PIRSR" id="PIRSR000188-1"/>
    </source>
</evidence>
<dbReference type="Pfam" id="PF02812">
    <property type="entry name" value="ELFV_dehydrog_N"/>
    <property type="match status" value="1"/>
</dbReference>
<dbReference type="Proteomes" id="UP000288405">
    <property type="component" value="Unassembled WGS sequence"/>
</dbReference>
<gene>
    <name evidence="7" type="ORF">CWE11_01525</name>
</gene>
<dbReference type="InterPro" id="IPR046346">
    <property type="entry name" value="Aminoacid_DH-like_N_sf"/>
</dbReference>
<evidence type="ECO:0000256" key="2">
    <source>
        <dbReference type="ARBA" id="ARBA00023002"/>
    </source>
</evidence>
<accession>A0A432WRY4</accession>
<dbReference type="EMBL" id="PIPM01000001">
    <property type="protein sequence ID" value="RUO36521.1"/>
    <property type="molecule type" value="Genomic_DNA"/>
</dbReference>
<keyword evidence="2" id="KW-0560">Oxidoreductase</keyword>
<keyword evidence="5" id="KW-0547">Nucleotide-binding</keyword>
<dbReference type="GO" id="GO:0006520">
    <property type="term" value="P:amino acid metabolic process"/>
    <property type="evidence" value="ECO:0007669"/>
    <property type="project" value="InterPro"/>
</dbReference>
<evidence type="ECO:0000256" key="1">
    <source>
        <dbReference type="ARBA" id="ARBA00006382"/>
    </source>
</evidence>
<dbReference type="SUPFAM" id="SSF51735">
    <property type="entry name" value="NAD(P)-binding Rossmann-fold domains"/>
    <property type="match status" value="1"/>
</dbReference>
<dbReference type="PANTHER" id="PTHR42722:SF1">
    <property type="entry name" value="VALINE DEHYDROGENASE"/>
    <property type="match status" value="1"/>
</dbReference>
<dbReference type="InterPro" id="IPR036291">
    <property type="entry name" value="NAD(P)-bd_dom_sf"/>
</dbReference>
<comment type="caution">
    <text evidence="7">The sequence shown here is derived from an EMBL/GenBank/DDBJ whole genome shotgun (WGS) entry which is preliminary data.</text>
</comment>
<dbReference type="InterPro" id="IPR016211">
    <property type="entry name" value="Glu/Phe/Leu/Val/Trp_DH_bac/arc"/>
</dbReference>
<dbReference type="GO" id="GO:0016639">
    <property type="term" value="F:oxidoreductase activity, acting on the CH-NH2 group of donors, NAD or NADP as acceptor"/>
    <property type="evidence" value="ECO:0007669"/>
    <property type="project" value="InterPro"/>
</dbReference>
<evidence type="ECO:0000259" key="6">
    <source>
        <dbReference type="SMART" id="SM00839"/>
    </source>
</evidence>
<sequence length="351" mass="37538">MALFEHIEYDNHEQIVFCHDKVTGLKAIIAVHDTTMGPALGGTRMWNYANSDEALTDVLRLSRGMTYKSALAGLPLGGGKAVIIGDAKKDKSEAFFKAYGRFVNSLGGKYITAEDVNIRTADIDIVATETPFVAGTAEKAGDPSPHTALGSYLGVKAAAKHAFGSDSLKGLRVSVQGVGAVGFDFAKYLAEEGAVLFVCDVNQESVDRAVNELGATAVSIDDIYDQEVDIYAPCALGATVNDSTLKRIKAKVIAGSANNQLATPAHDRIVKEMGILYAPDYVINAGGVIHVCSEAANFTLEETSSRIKNIYNTLDKIFTRAKDEDRPTGEIADEMAREILAKKLAEKKAAL</sequence>
<dbReference type="PIRSF" id="PIRSF000188">
    <property type="entry name" value="Phe_leu_dh"/>
    <property type="match status" value="1"/>
</dbReference>
<protein>
    <submittedName>
        <fullName evidence="7">Amino acid dehydrogenase</fullName>
    </submittedName>
</protein>
<dbReference type="Gene3D" id="3.40.50.10860">
    <property type="entry name" value="Leucine Dehydrogenase, chain A, domain 1"/>
    <property type="match status" value="1"/>
</dbReference>
<dbReference type="RefSeq" id="WP_126775833.1">
    <property type="nucleotide sequence ID" value="NZ_PIPM01000001.1"/>
</dbReference>
<dbReference type="Gene3D" id="3.40.50.720">
    <property type="entry name" value="NAD(P)-binding Rossmann-like Domain"/>
    <property type="match status" value="1"/>
</dbReference>
<evidence type="ECO:0000313" key="8">
    <source>
        <dbReference type="Proteomes" id="UP000288405"/>
    </source>
</evidence>
<feature type="domain" description="Glutamate/phenylalanine/leucine/valine/L-tryptophan dehydrogenase C-terminal" evidence="6">
    <location>
        <begin position="141"/>
        <end position="348"/>
    </location>
</feature>
<evidence type="ECO:0000256" key="3">
    <source>
        <dbReference type="ARBA" id="ARBA00023027"/>
    </source>
</evidence>
<dbReference type="Pfam" id="PF00208">
    <property type="entry name" value="ELFV_dehydrog"/>
    <property type="match status" value="1"/>
</dbReference>
<dbReference type="SMART" id="SM00839">
    <property type="entry name" value="ELFV_dehydrog"/>
    <property type="match status" value="1"/>
</dbReference>
<feature type="active site" description="Proton donor/acceptor" evidence="4">
    <location>
        <position position="80"/>
    </location>
</feature>
<dbReference type="SUPFAM" id="SSF53223">
    <property type="entry name" value="Aminoacid dehydrogenase-like, N-terminal domain"/>
    <property type="match status" value="1"/>
</dbReference>
<name>A0A432WRY4_9GAMM</name>
<proteinExistence type="inferred from homology"/>
<dbReference type="AlphaFoldDB" id="A0A432WRY4"/>
<comment type="similarity">
    <text evidence="1">Belongs to the Glu/Leu/Phe/Val dehydrogenases family.</text>
</comment>
<dbReference type="CDD" id="cd01075">
    <property type="entry name" value="NAD_bind_Leu_Phe_Val_DH"/>
    <property type="match status" value="1"/>
</dbReference>
<dbReference type="FunFam" id="3.40.50.10860:FF:000010">
    <property type="entry name" value="Leucine dehydrogenase"/>
    <property type="match status" value="1"/>
</dbReference>